<dbReference type="EMBL" id="JROC01000030">
    <property type="protein sequence ID" value="KGL66973.1"/>
    <property type="molecule type" value="Genomic_DNA"/>
</dbReference>
<evidence type="ECO:0000256" key="1">
    <source>
        <dbReference type="SAM" id="SignalP"/>
    </source>
</evidence>
<dbReference type="InterPro" id="IPR010315">
    <property type="entry name" value="DUF915_hydro-like"/>
</dbReference>
<evidence type="ECO:0000313" key="3">
    <source>
        <dbReference type="Proteomes" id="UP000030001"/>
    </source>
</evidence>
<dbReference type="AlphaFoldDB" id="A0A099YDK4"/>
<comment type="caution">
    <text evidence="2">The sequence shown here is derived from an EMBL/GenBank/DDBJ whole genome shotgun (WGS) entry which is preliminary data.</text>
</comment>
<gene>
    <name evidence="2" type="ORF">LX03_04840</name>
</gene>
<sequence length="264" mass="29172">MQKKRWSLLLGIILGMMMLTIPARAATNSATFIFHDRIGSQRDETPLVTAAQKDGVKLGVLHAQVSAQGKVRLSGQLTKETAPVIEVEFAKHEGSYSKTAQWSYQVIKQARAKWHFKTMNLVGIGTGNMGLLNCLTRYADAGQLPSLAKQVAIAGPFNGTHIQPNADSKLMKNGRPYHMNMLYHELLGLKKTYPKSSAVLNIYGNRANHSDGIVANSSSRALKYLVTPRAKSYQEQEVKGTRAGHDQLTRSPQVQTAVIKFLWK</sequence>
<dbReference type="Proteomes" id="UP000030001">
    <property type="component" value="Unassembled WGS sequence"/>
</dbReference>
<dbReference type="Pfam" id="PF06028">
    <property type="entry name" value="DUF915"/>
    <property type="match status" value="1"/>
</dbReference>
<feature type="chain" id="PRO_5001965221" description="Alpha/beta hydrolase" evidence="1">
    <location>
        <begin position="26"/>
        <end position="264"/>
    </location>
</feature>
<evidence type="ECO:0000313" key="2">
    <source>
        <dbReference type="EMBL" id="KGL66973.1"/>
    </source>
</evidence>
<protein>
    <recommendedName>
        <fullName evidence="4">Alpha/beta hydrolase</fullName>
    </recommendedName>
</protein>
<organism evidence="2 3">
    <name type="scientific">Limosilactobacillus mucosae</name>
    <name type="common">Lactobacillus mucosae</name>
    <dbReference type="NCBI Taxonomy" id="97478"/>
    <lineage>
        <taxon>Bacteria</taxon>
        <taxon>Bacillati</taxon>
        <taxon>Bacillota</taxon>
        <taxon>Bacilli</taxon>
        <taxon>Lactobacillales</taxon>
        <taxon>Lactobacillaceae</taxon>
        <taxon>Limosilactobacillus</taxon>
    </lineage>
</organism>
<keyword evidence="1" id="KW-0732">Signal</keyword>
<evidence type="ECO:0008006" key="4">
    <source>
        <dbReference type="Google" id="ProtNLM"/>
    </source>
</evidence>
<proteinExistence type="predicted"/>
<name>A0A099YDK4_LIMMU</name>
<feature type="signal peptide" evidence="1">
    <location>
        <begin position="1"/>
        <end position="25"/>
    </location>
</feature>
<accession>A0A099YDK4</accession>
<dbReference type="InterPro" id="IPR029058">
    <property type="entry name" value="AB_hydrolase_fold"/>
</dbReference>
<dbReference type="RefSeq" id="WP_034539944.1">
    <property type="nucleotide sequence ID" value="NZ_JBJNQK010000014.1"/>
</dbReference>
<dbReference type="Gene3D" id="3.40.50.1820">
    <property type="entry name" value="alpha/beta hydrolase"/>
    <property type="match status" value="1"/>
</dbReference>
<reference evidence="2 3" key="1">
    <citation type="submission" date="2014-09" db="EMBL/GenBank/DDBJ databases">
        <title>Lactobacillus mucosae CRL573 Genome Sequencing.</title>
        <authorList>
            <person name="Bleckwedel J."/>
            <person name="Teran L.C."/>
            <person name="Bonacina J."/>
            <person name="Saavedra L."/>
            <person name="Mozzi F.B."/>
            <person name="Raya R.R."/>
        </authorList>
    </citation>
    <scope>NUCLEOTIDE SEQUENCE [LARGE SCALE GENOMIC DNA]</scope>
    <source>
        <strain evidence="2 3">CRL573</strain>
    </source>
</reference>